<feature type="domain" description="RZZ complex subunit KNTC1/ROD C-terminal" evidence="2">
    <location>
        <begin position="414"/>
        <end position="580"/>
    </location>
</feature>
<dbReference type="InterPro" id="IPR019527">
    <property type="entry name" value="RZZ-complex_KNTC1/ROD_C"/>
</dbReference>
<dbReference type="GO" id="GO:1990423">
    <property type="term" value="C:RZZ complex"/>
    <property type="evidence" value="ECO:0007669"/>
    <property type="project" value="TreeGrafter"/>
</dbReference>
<feature type="signal peptide" evidence="1">
    <location>
        <begin position="1"/>
        <end position="16"/>
    </location>
</feature>
<sequence>WLQWLCTVAGWCSAGAVLYGSCHQQEVFSVADDARADTRTRFSAQYCDKGMPLVAHKVALAVMSAVNFCLASYSNRTYAPSSLSAPSDLAPLLKTISEVTSHALQRNNNLTALFLNTKLFSLLKLNSIVDNVESQVPTNDGNVTNNLPQVRQIVDASLIFSLLLKLVQPKNTDIQLGVSLLTLLSLKESLSILNELIKRLGFDYPRLEMVAEIGKSLCEIYSQVEMRARFEDMHKNARWGERFAEMNISFADYFGKHVAIFQNIFNVIVEHPNCSCSLLKDLCTDFNLSYTEAMLCFIRSLVSRGLPAPEDDLTITSSGWPAEQISQVTAGVEDKVLLREAFVKELSSVNSYHYDAIQFLLKQLAVLDQKESSEQDWHRGLEILQFLRTYERKSKPPSEELDEWNSKNPNSKSFPTIASKRLPFTELFEGSAKLVMKIIDGELDVLTIDSWLRCSDSLKLNQDQMCFVAVKNTVSRALVKKQYESNEPWQLTSCHSDLLKDVSVVISRIQHDKLAMACGQSVVKMLPHGADRVLCTHSCLLMARRWRDHSDTTEARDAVAKFTSEYQRLCAEQALHRHSLAPV</sequence>
<dbReference type="KEGG" id="hazt:108673025"/>
<evidence type="ECO:0000313" key="4">
    <source>
        <dbReference type="Proteomes" id="UP000694843"/>
    </source>
</evidence>
<name>A0A8B7NTE0_HYAAZ</name>
<dbReference type="PANTHER" id="PTHR15688:SF1">
    <property type="entry name" value="KINETOCHORE-ASSOCIATED PROTEIN 1"/>
    <property type="match status" value="1"/>
</dbReference>
<accession>A0A8B7NTE0</accession>
<dbReference type="GO" id="GO:0031267">
    <property type="term" value="F:small GTPase binding"/>
    <property type="evidence" value="ECO:0007669"/>
    <property type="project" value="TreeGrafter"/>
</dbReference>
<dbReference type="InterPro" id="IPR055405">
    <property type="entry name" value="ARM_KNTC1_3rd"/>
</dbReference>
<dbReference type="Proteomes" id="UP000694843">
    <property type="component" value="Unplaced"/>
</dbReference>
<dbReference type="GO" id="GO:0000070">
    <property type="term" value="P:mitotic sister chromatid segregation"/>
    <property type="evidence" value="ECO:0007669"/>
    <property type="project" value="TreeGrafter"/>
</dbReference>
<reference evidence="5" key="1">
    <citation type="submission" date="2025-08" db="UniProtKB">
        <authorList>
            <consortium name="RefSeq"/>
        </authorList>
    </citation>
    <scope>IDENTIFICATION</scope>
    <source>
        <tissue evidence="5">Whole organism</tissue>
    </source>
</reference>
<feature type="domain" description="KNTC1 third ARM-repeats" evidence="3">
    <location>
        <begin position="158"/>
        <end position="362"/>
    </location>
</feature>
<dbReference type="GO" id="GO:0007094">
    <property type="term" value="P:mitotic spindle assembly checkpoint signaling"/>
    <property type="evidence" value="ECO:0007669"/>
    <property type="project" value="TreeGrafter"/>
</dbReference>
<evidence type="ECO:0000256" key="1">
    <source>
        <dbReference type="SAM" id="SignalP"/>
    </source>
</evidence>
<protein>
    <submittedName>
        <fullName evidence="5">Kinetochore-associated protein 1</fullName>
    </submittedName>
</protein>
<dbReference type="Pfam" id="PF24515">
    <property type="entry name" value="ARM_KNTC1_3rd"/>
    <property type="match status" value="1"/>
</dbReference>
<evidence type="ECO:0000259" key="2">
    <source>
        <dbReference type="Pfam" id="PF10493"/>
    </source>
</evidence>
<feature type="non-terminal residue" evidence="5">
    <location>
        <position position="583"/>
    </location>
</feature>
<dbReference type="AlphaFoldDB" id="A0A8B7NTE0"/>
<dbReference type="RefSeq" id="XP_018016281.1">
    <property type="nucleotide sequence ID" value="XM_018160792.1"/>
</dbReference>
<dbReference type="GO" id="GO:0005828">
    <property type="term" value="C:kinetochore microtubule"/>
    <property type="evidence" value="ECO:0007669"/>
    <property type="project" value="TreeGrafter"/>
</dbReference>
<proteinExistence type="predicted"/>
<feature type="non-terminal residue" evidence="5">
    <location>
        <position position="1"/>
    </location>
</feature>
<dbReference type="PANTHER" id="PTHR15688">
    <property type="entry name" value="KINETOCHORE-ASSOCIATED PROTEIN 1"/>
    <property type="match status" value="1"/>
</dbReference>
<evidence type="ECO:0000313" key="5">
    <source>
        <dbReference type="RefSeq" id="XP_018016281.1"/>
    </source>
</evidence>
<keyword evidence="4" id="KW-1185">Reference proteome</keyword>
<evidence type="ECO:0000259" key="3">
    <source>
        <dbReference type="Pfam" id="PF24515"/>
    </source>
</evidence>
<dbReference type="OrthoDB" id="6369952at2759"/>
<keyword evidence="1" id="KW-0732">Signal</keyword>
<organism evidence="4 5">
    <name type="scientific">Hyalella azteca</name>
    <name type="common">Amphipod</name>
    <dbReference type="NCBI Taxonomy" id="294128"/>
    <lineage>
        <taxon>Eukaryota</taxon>
        <taxon>Metazoa</taxon>
        <taxon>Ecdysozoa</taxon>
        <taxon>Arthropoda</taxon>
        <taxon>Crustacea</taxon>
        <taxon>Multicrustacea</taxon>
        <taxon>Malacostraca</taxon>
        <taxon>Eumalacostraca</taxon>
        <taxon>Peracarida</taxon>
        <taxon>Amphipoda</taxon>
        <taxon>Senticaudata</taxon>
        <taxon>Talitrida</taxon>
        <taxon>Talitroidea</taxon>
        <taxon>Hyalellidae</taxon>
        <taxon>Hyalella</taxon>
    </lineage>
</organism>
<dbReference type="Pfam" id="PF10493">
    <property type="entry name" value="Rod_C"/>
    <property type="match status" value="1"/>
</dbReference>
<feature type="chain" id="PRO_5034991876" evidence="1">
    <location>
        <begin position="17"/>
        <end position="583"/>
    </location>
</feature>
<gene>
    <name evidence="5" type="primary">LOC108673025</name>
</gene>
<dbReference type="GO" id="GO:1903394">
    <property type="term" value="P:protein localization to kinetochore involved in kinetochore assembly"/>
    <property type="evidence" value="ECO:0007669"/>
    <property type="project" value="TreeGrafter"/>
</dbReference>
<dbReference type="GeneID" id="108673025"/>
<dbReference type="GO" id="GO:0005737">
    <property type="term" value="C:cytoplasm"/>
    <property type="evidence" value="ECO:0007669"/>
    <property type="project" value="TreeGrafter"/>
</dbReference>
<dbReference type="InterPro" id="IPR052802">
    <property type="entry name" value="KNTC1"/>
</dbReference>